<name>A0A557ZZC9_9PSEU</name>
<feature type="transmembrane region" description="Helical" evidence="8">
    <location>
        <begin position="72"/>
        <end position="90"/>
    </location>
</feature>
<comment type="subcellular location">
    <subcellularLocation>
        <location evidence="1">Cell membrane</location>
        <topology evidence="1">Multi-pass membrane protein</topology>
    </subcellularLocation>
</comment>
<dbReference type="InterPro" id="IPR037294">
    <property type="entry name" value="ABC_BtuC-like"/>
</dbReference>
<protein>
    <submittedName>
        <fullName evidence="9">Iron chelate uptake ABC transporter family permease subunit</fullName>
    </submittedName>
</protein>
<gene>
    <name evidence="9" type="ORF">FNH06_31860</name>
</gene>
<dbReference type="PANTHER" id="PTHR30472">
    <property type="entry name" value="FERRIC ENTEROBACTIN TRANSPORT SYSTEM PERMEASE PROTEIN"/>
    <property type="match status" value="1"/>
</dbReference>
<dbReference type="CDD" id="cd06550">
    <property type="entry name" value="TM_ABC_iron-siderophores_like"/>
    <property type="match status" value="1"/>
</dbReference>
<dbReference type="GO" id="GO:0033214">
    <property type="term" value="P:siderophore-iron import into cell"/>
    <property type="evidence" value="ECO:0007669"/>
    <property type="project" value="TreeGrafter"/>
</dbReference>
<evidence type="ECO:0000256" key="4">
    <source>
        <dbReference type="ARBA" id="ARBA00022475"/>
    </source>
</evidence>
<dbReference type="SUPFAM" id="SSF81345">
    <property type="entry name" value="ABC transporter involved in vitamin B12 uptake, BtuC"/>
    <property type="match status" value="1"/>
</dbReference>
<evidence type="ECO:0000256" key="3">
    <source>
        <dbReference type="ARBA" id="ARBA00022448"/>
    </source>
</evidence>
<dbReference type="Gene3D" id="1.10.3470.10">
    <property type="entry name" value="ABC transporter involved in vitamin B12 uptake, BtuC"/>
    <property type="match status" value="1"/>
</dbReference>
<feature type="transmembrane region" description="Helical" evidence="8">
    <location>
        <begin position="127"/>
        <end position="149"/>
    </location>
</feature>
<accession>A0A557ZZC9</accession>
<evidence type="ECO:0000256" key="7">
    <source>
        <dbReference type="ARBA" id="ARBA00023136"/>
    </source>
</evidence>
<comment type="caution">
    <text evidence="9">The sequence shown here is derived from an EMBL/GenBank/DDBJ whole genome shotgun (WGS) entry which is preliminary data.</text>
</comment>
<evidence type="ECO:0000313" key="10">
    <source>
        <dbReference type="Proteomes" id="UP000318578"/>
    </source>
</evidence>
<keyword evidence="4" id="KW-1003">Cell membrane</keyword>
<evidence type="ECO:0000256" key="6">
    <source>
        <dbReference type="ARBA" id="ARBA00022989"/>
    </source>
</evidence>
<proteinExistence type="inferred from homology"/>
<evidence type="ECO:0000256" key="2">
    <source>
        <dbReference type="ARBA" id="ARBA00007935"/>
    </source>
</evidence>
<keyword evidence="7 8" id="KW-0472">Membrane</keyword>
<keyword evidence="6 8" id="KW-1133">Transmembrane helix</keyword>
<dbReference type="Pfam" id="PF01032">
    <property type="entry name" value="FecCD"/>
    <property type="match status" value="1"/>
</dbReference>
<feature type="transmembrane region" description="Helical" evidence="8">
    <location>
        <begin position="42"/>
        <end position="60"/>
    </location>
</feature>
<evidence type="ECO:0000313" key="9">
    <source>
        <dbReference type="EMBL" id="TVT17351.1"/>
    </source>
</evidence>
<keyword evidence="10" id="KW-1185">Reference proteome</keyword>
<feature type="transmembrane region" description="Helical" evidence="8">
    <location>
        <begin position="215"/>
        <end position="241"/>
    </location>
</feature>
<reference evidence="9 10" key="1">
    <citation type="submission" date="2019-07" db="EMBL/GenBank/DDBJ databases">
        <title>New species of Amycolatopsis and Streptomyces.</title>
        <authorList>
            <person name="Duangmal K."/>
            <person name="Teo W.F.A."/>
            <person name="Lipun K."/>
        </authorList>
    </citation>
    <scope>NUCLEOTIDE SEQUENCE [LARGE SCALE GENOMIC DNA]</scope>
    <source>
        <strain evidence="9 10">JCM 30562</strain>
    </source>
</reference>
<dbReference type="Proteomes" id="UP000318578">
    <property type="component" value="Unassembled WGS sequence"/>
</dbReference>
<keyword evidence="5 8" id="KW-0812">Transmembrane</keyword>
<feature type="transmembrane region" description="Helical" evidence="8">
    <location>
        <begin position="169"/>
        <end position="189"/>
    </location>
</feature>
<dbReference type="OrthoDB" id="4455417at2"/>
<sequence length="309" mass="31605">MSVVALTTGDYPLSIPDVVRTLFGDGPPGAGFVVTTLRLPRLLTGLFVGAALGVSGGILQSVSGNALGSPDVIGFTQGSAVGAFFVILVLDGGMLAVSAGALVGGVVTAVVLYLLSYRGGVQGLRLILMGIGVSAMLLAINSYLITRASLQDAIVARSWQVGGLNGREWGHVTVAGLTLAVLLPIALAFGRRLSLLELGDDKAQALGVRTERTRLVLLAVSVALAAFTVAVAGPIAFLALAAPQVARRLSGTAGPALATSALMGAFLLVTSDFVVQRLFGSRLPVGVVTGAVGGLYLAWLLVHQWRRRA</sequence>
<organism evidence="9 10">
    <name type="scientific">Amycolatopsis acidiphila</name>
    <dbReference type="NCBI Taxonomy" id="715473"/>
    <lineage>
        <taxon>Bacteria</taxon>
        <taxon>Bacillati</taxon>
        <taxon>Actinomycetota</taxon>
        <taxon>Actinomycetes</taxon>
        <taxon>Pseudonocardiales</taxon>
        <taxon>Pseudonocardiaceae</taxon>
        <taxon>Amycolatopsis</taxon>
    </lineage>
</organism>
<dbReference type="GO" id="GO:0005886">
    <property type="term" value="C:plasma membrane"/>
    <property type="evidence" value="ECO:0007669"/>
    <property type="project" value="UniProtKB-SubCell"/>
</dbReference>
<comment type="similarity">
    <text evidence="2">Belongs to the binding-protein-dependent transport system permease family. FecCD subfamily.</text>
</comment>
<dbReference type="GO" id="GO:0022857">
    <property type="term" value="F:transmembrane transporter activity"/>
    <property type="evidence" value="ECO:0007669"/>
    <property type="project" value="InterPro"/>
</dbReference>
<dbReference type="AlphaFoldDB" id="A0A557ZZC9"/>
<evidence type="ECO:0000256" key="1">
    <source>
        <dbReference type="ARBA" id="ARBA00004651"/>
    </source>
</evidence>
<evidence type="ECO:0000256" key="8">
    <source>
        <dbReference type="SAM" id="Phobius"/>
    </source>
</evidence>
<feature type="transmembrane region" description="Helical" evidence="8">
    <location>
        <begin position="96"/>
        <end position="115"/>
    </location>
</feature>
<feature type="transmembrane region" description="Helical" evidence="8">
    <location>
        <begin position="283"/>
        <end position="302"/>
    </location>
</feature>
<dbReference type="PANTHER" id="PTHR30472:SF24">
    <property type="entry name" value="FERRIC ENTEROBACTIN TRANSPORT SYSTEM PERMEASE PROTEIN FEPG"/>
    <property type="match status" value="1"/>
</dbReference>
<keyword evidence="3" id="KW-0813">Transport</keyword>
<dbReference type="EMBL" id="VJZA01000081">
    <property type="protein sequence ID" value="TVT17351.1"/>
    <property type="molecule type" value="Genomic_DNA"/>
</dbReference>
<evidence type="ECO:0000256" key="5">
    <source>
        <dbReference type="ARBA" id="ARBA00022692"/>
    </source>
</evidence>
<dbReference type="InterPro" id="IPR000522">
    <property type="entry name" value="ABC_transptr_permease_BtuC"/>
</dbReference>
<feature type="transmembrane region" description="Helical" evidence="8">
    <location>
        <begin position="253"/>
        <end position="271"/>
    </location>
</feature>